<dbReference type="Gene3D" id="3.40.630.30">
    <property type="match status" value="1"/>
</dbReference>
<dbReference type="InterPro" id="IPR016181">
    <property type="entry name" value="Acyl_CoA_acyltransferase"/>
</dbReference>
<evidence type="ECO:0000313" key="3">
    <source>
        <dbReference type="Proteomes" id="UP000274601"/>
    </source>
</evidence>
<keyword evidence="2" id="KW-0808">Transferase</keyword>
<dbReference type="Proteomes" id="UP000274601">
    <property type="component" value="Unassembled WGS sequence"/>
</dbReference>
<proteinExistence type="predicted"/>
<comment type="caution">
    <text evidence="2">The sequence shown here is derived from an EMBL/GenBank/DDBJ whole genome shotgun (WGS) entry which is preliminary data.</text>
</comment>
<gene>
    <name evidence="2" type="ORF">BZB76_5205</name>
</gene>
<sequence length="118" mass="13213">MTAHDGEEIVGYAYGFSLQPDTHWWQGLLTPLAEETIRETGSRTLALSELMVRAPWRGRGIGRGLHDELLTGRNEERATLLVEPGNTEARGRYARWGWTELGRLRPPGKAPPSFKPCS</sequence>
<evidence type="ECO:0000313" key="2">
    <source>
        <dbReference type="EMBL" id="RKS70726.1"/>
    </source>
</evidence>
<dbReference type="CDD" id="cd04301">
    <property type="entry name" value="NAT_SF"/>
    <property type="match status" value="1"/>
</dbReference>
<organism evidence="2 3">
    <name type="scientific">Actinomadura pelletieri DSM 43383</name>
    <dbReference type="NCBI Taxonomy" id="1120940"/>
    <lineage>
        <taxon>Bacteria</taxon>
        <taxon>Bacillati</taxon>
        <taxon>Actinomycetota</taxon>
        <taxon>Actinomycetes</taxon>
        <taxon>Streptosporangiales</taxon>
        <taxon>Thermomonosporaceae</taxon>
        <taxon>Actinomadura</taxon>
    </lineage>
</organism>
<reference evidence="2 3" key="1">
    <citation type="submission" date="2018-10" db="EMBL/GenBank/DDBJ databases">
        <title>Genomic Encyclopedia of Archaeal and Bacterial Type Strains, Phase II (KMG-II): from individual species to whole genera.</title>
        <authorList>
            <person name="Goeker M."/>
        </authorList>
    </citation>
    <scope>NUCLEOTIDE SEQUENCE [LARGE SCALE GENOMIC DNA]</scope>
    <source>
        <strain evidence="2 3">DSM 43383</strain>
    </source>
</reference>
<keyword evidence="3" id="KW-1185">Reference proteome</keyword>
<dbReference type="RefSeq" id="WP_170180751.1">
    <property type="nucleotide sequence ID" value="NZ_RBWU01000006.1"/>
</dbReference>
<accession>A0A495QFM7</accession>
<dbReference type="GO" id="GO:0016747">
    <property type="term" value="F:acyltransferase activity, transferring groups other than amino-acyl groups"/>
    <property type="evidence" value="ECO:0007669"/>
    <property type="project" value="InterPro"/>
</dbReference>
<dbReference type="Pfam" id="PF00583">
    <property type="entry name" value="Acetyltransf_1"/>
    <property type="match status" value="1"/>
</dbReference>
<feature type="domain" description="N-acetyltransferase" evidence="1">
    <location>
        <begin position="1"/>
        <end position="118"/>
    </location>
</feature>
<evidence type="ECO:0000259" key="1">
    <source>
        <dbReference type="PROSITE" id="PS51186"/>
    </source>
</evidence>
<dbReference type="EMBL" id="RBWU01000006">
    <property type="protein sequence ID" value="RKS70726.1"/>
    <property type="molecule type" value="Genomic_DNA"/>
</dbReference>
<dbReference type="SUPFAM" id="SSF55729">
    <property type="entry name" value="Acyl-CoA N-acyltransferases (Nat)"/>
    <property type="match status" value="1"/>
</dbReference>
<dbReference type="PROSITE" id="PS51186">
    <property type="entry name" value="GNAT"/>
    <property type="match status" value="1"/>
</dbReference>
<dbReference type="AlphaFoldDB" id="A0A495QFM7"/>
<dbReference type="InterPro" id="IPR000182">
    <property type="entry name" value="GNAT_dom"/>
</dbReference>
<protein>
    <submittedName>
        <fullName evidence="2">Acetyltransferase (GNAT) family protein</fullName>
    </submittedName>
</protein>
<name>A0A495QFM7_9ACTN</name>